<feature type="compositionally biased region" description="Low complexity" evidence="12">
    <location>
        <begin position="773"/>
        <end position="793"/>
    </location>
</feature>
<keyword evidence="4" id="KW-0121">Carboxypeptidase</keyword>
<accession>A0A7S7SMX0</accession>
<evidence type="ECO:0000256" key="6">
    <source>
        <dbReference type="ARBA" id="ARBA00022676"/>
    </source>
</evidence>
<feature type="domain" description="Penicillin-binding protein transpeptidase" evidence="14">
    <location>
        <begin position="430"/>
        <end position="661"/>
    </location>
</feature>
<evidence type="ECO:0000256" key="9">
    <source>
        <dbReference type="ARBA" id="ARBA00023268"/>
    </source>
</evidence>
<dbReference type="Gene3D" id="3.40.710.10">
    <property type="entry name" value="DD-peptidase/beta-lactamase superfamily"/>
    <property type="match status" value="1"/>
</dbReference>
<keyword evidence="7" id="KW-0808">Transferase</keyword>
<dbReference type="SUPFAM" id="SSF53955">
    <property type="entry name" value="Lysozyme-like"/>
    <property type="match status" value="1"/>
</dbReference>
<dbReference type="GO" id="GO:0009252">
    <property type="term" value="P:peptidoglycan biosynthetic process"/>
    <property type="evidence" value="ECO:0007669"/>
    <property type="project" value="TreeGrafter"/>
</dbReference>
<dbReference type="InterPro" id="IPR001460">
    <property type="entry name" value="PCN-bd_Tpept"/>
</dbReference>
<dbReference type="Proteomes" id="UP000593892">
    <property type="component" value="Chromosome"/>
</dbReference>
<proteinExistence type="inferred from homology"/>
<feature type="region of interest" description="Disordered" evidence="12">
    <location>
        <begin position="762"/>
        <end position="822"/>
    </location>
</feature>
<dbReference type="GO" id="GO:0008658">
    <property type="term" value="F:penicillin binding"/>
    <property type="evidence" value="ECO:0007669"/>
    <property type="project" value="InterPro"/>
</dbReference>
<dbReference type="GO" id="GO:0030288">
    <property type="term" value="C:outer membrane-bounded periplasmic space"/>
    <property type="evidence" value="ECO:0007669"/>
    <property type="project" value="TreeGrafter"/>
</dbReference>
<dbReference type="RefSeq" id="WP_194451594.1">
    <property type="nucleotide sequence ID" value="NZ_CP063849.1"/>
</dbReference>
<evidence type="ECO:0000256" key="4">
    <source>
        <dbReference type="ARBA" id="ARBA00022645"/>
    </source>
</evidence>
<dbReference type="EC" id="2.4.99.28" evidence="10"/>
<keyword evidence="6" id="KW-0328">Glycosyltransferase</keyword>
<dbReference type="KEGG" id="pfer:IRI77_08240"/>
<evidence type="ECO:0000256" key="7">
    <source>
        <dbReference type="ARBA" id="ARBA00022679"/>
    </source>
</evidence>
<organism evidence="16 17">
    <name type="scientific">Paludibaculum fermentans</name>
    <dbReference type="NCBI Taxonomy" id="1473598"/>
    <lineage>
        <taxon>Bacteria</taxon>
        <taxon>Pseudomonadati</taxon>
        <taxon>Acidobacteriota</taxon>
        <taxon>Terriglobia</taxon>
        <taxon>Bryobacterales</taxon>
        <taxon>Bryobacteraceae</taxon>
        <taxon>Paludibaculum</taxon>
    </lineage>
</organism>
<dbReference type="InterPro" id="IPR036950">
    <property type="entry name" value="PBP_transglycosylase"/>
</dbReference>
<dbReference type="NCBIfam" id="TIGR02074">
    <property type="entry name" value="PBP_1a_fam"/>
    <property type="match status" value="1"/>
</dbReference>
<keyword evidence="8" id="KW-0378">Hydrolase</keyword>
<reference evidence="16 17" key="1">
    <citation type="submission" date="2020-10" db="EMBL/GenBank/DDBJ databases">
        <title>Complete genome sequence of Paludibaculum fermentans P105T, a facultatively anaerobic acidobacterium capable of dissimilatory Fe(III) reduction.</title>
        <authorList>
            <person name="Dedysh S.N."/>
            <person name="Beletsky A.V."/>
            <person name="Kulichevskaya I.S."/>
            <person name="Mardanov A.V."/>
            <person name="Ravin N.V."/>
        </authorList>
    </citation>
    <scope>NUCLEOTIDE SEQUENCE [LARGE SCALE GENOMIC DNA]</scope>
    <source>
        <strain evidence="16 17">P105</strain>
    </source>
</reference>
<comment type="pathway">
    <text evidence="1">Cell wall biogenesis; peptidoglycan biosynthesis.</text>
</comment>
<dbReference type="SUPFAM" id="SSF56601">
    <property type="entry name" value="beta-lactamase/transpeptidase-like"/>
    <property type="match status" value="1"/>
</dbReference>
<comment type="catalytic activity">
    <reaction evidence="11">
        <text>[GlcNAc-(1-&gt;4)-Mur2Ac(oyl-L-Ala-gamma-D-Glu-L-Lys-D-Ala-D-Ala)](n)-di-trans,octa-cis-undecaprenyl diphosphate + beta-D-GlcNAc-(1-&gt;4)-Mur2Ac(oyl-L-Ala-gamma-D-Glu-L-Lys-D-Ala-D-Ala)-di-trans,octa-cis-undecaprenyl diphosphate = [GlcNAc-(1-&gt;4)-Mur2Ac(oyl-L-Ala-gamma-D-Glu-L-Lys-D-Ala-D-Ala)](n+1)-di-trans,octa-cis-undecaprenyl diphosphate + di-trans,octa-cis-undecaprenyl diphosphate + H(+)</text>
        <dbReference type="Rhea" id="RHEA:23708"/>
        <dbReference type="Rhea" id="RHEA-COMP:9602"/>
        <dbReference type="Rhea" id="RHEA-COMP:9603"/>
        <dbReference type="ChEBI" id="CHEBI:15378"/>
        <dbReference type="ChEBI" id="CHEBI:58405"/>
        <dbReference type="ChEBI" id="CHEBI:60033"/>
        <dbReference type="ChEBI" id="CHEBI:78435"/>
        <dbReference type="EC" id="2.4.99.28"/>
    </reaction>
</comment>
<comment type="similarity">
    <text evidence="2">In the C-terminal section; belongs to the transpeptidase family.</text>
</comment>
<dbReference type="GO" id="GO:0008955">
    <property type="term" value="F:peptidoglycan glycosyltransferase activity"/>
    <property type="evidence" value="ECO:0007669"/>
    <property type="project" value="UniProtKB-EC"/>
</dbReference>
<dbReference type="Pfam" id="PF00912">
    <property type="entry name" value="Transgly"/>
    <property type="match status" value="1"/>
</dbReference>
<dbReference type="AlphaFoldDB" id="A0A7S7SMX0"/>
<dbReference type="EMBL" id="CP063849">
    <property type="protein sequence ID" value="QOY89931.1"/>
    <property type="molecule type" value="Genomic_DNA"/>
</dbReference>
<protein>
    <recommendedName>
        <fullName evidence="10">peptidoglycan glycosyltransferase</fullName>
        <ecNumber evidence="10">2.4.99.28</ecNumber>
    </recommendedName>
</protein>
<feature type="transmembrane region" description="Helical" evidence="13">
    <location>
        <begin position="21"/>
        <end position="43"/>
    </location>
</feature>
<evidence type="ECO:0000313" key="16">
    <source>
        <dbReference type="EMBL" id="QOY89931.1"/>
    </source>
</evidence>
<evidence type="ECO:0000256" key="13">
    <source>
        <dbReference type="SAM" id="Phobius"/>
    </source>
</evidence>
<evidence type="ECO:0000259" key="14">
    <source>
        <dbReference type="Pfam" id="PF00905"/>
    </source>
</evidence>
<dbReference type="InterPro" id="IPR050396">
    <property type="entry name" value="Glycosyltr_51/Transpeptidase"/>
</dbReference>
<evidence type="ECO:0000313" key="17">
    <source>
        <dbReference type="Proteomes" id="UP000593892"/>
    </source>
</evidence>
<dbReference type="GO" id="GO:0006508">
    <property type="term" value="P:proteolysis"/>
    <property type="evidence" value="ECO:0007669"/>
    <property type="project" value="UniProtKB-KW"/>
</dbReference>
<keyword evidence="5" id="KW-0645">Protease</keyword>
<keyword evidence="13" id="KW-0812">Transmembrane</keyword>
<dbReference type="GO" id="GO:0004180">
    <property type="term" value="F:carboxypeptidase activity"/>
    <property type="evidence" value="ECO:0007669"/>
    <property type="project" value="UniProtKB-KW"/>
</dbReference>
<feature type="domain" description="Glycosyl transferase family 51" evidence="15">
    <location>
        <begin position="155"/>
        <end position="332"/>
    </location>
</feature>
<dbReference type="InterPro" id="IPR001264">
    <property type="entry name" value="Glyco_trans_51"/>
</dbReference>
<comment type="similarity">
    <text evidence="3">In the N-terminal section; belongs to the glycosyltransferase 51 family.</text>
</comment>
<dbReference type="PANTHER" id="PTHR32282:SF33">
    <property type="entry name" value="PEPTIDOGLYCAN GLYCOSYLTRANSFERASE"/>
    <property type="match status" value="1"/>
</dbReference>
<evidence type="ECO:0000256" key="10">
    <source>
        <dbReference type="ARBA" id="ARBA00044770"/>
    </source>
</evidence>
<dbReference type="Gene3D" id="1.10.3810.10">
    <property type="entry name" value="Biosynthetic peptidoglycan transglycosylase-like"/>
    <property type="match status" value="1"/>
</dbReference>
<name>A0A7S7SMX0_PALFE</name>
<dbReference type="InterPro" id="IPR023346">
    <property type="entry name" value="Lysozyme-like_dom_sf"/>
</dbReference>
<evidence type="ECO:0000256" key="1">
    <source>
        <dbReference type="ARBA" id="ARBA00004752"/>
    </source>
</evidence>
<keyword evidence="9" id="KW-0511">Multifunctional enzyme</keyword>
<evidence type="ECO:0000256" key="3">
    <source>
        <dbReference type="ARBA" id="ARBA00007739"/>
    </source>
</evidence>
<evidence type="ECO:0000256" key="8">
    <source>
        <dbReference type="ARBA" id="ARBA00022801"/>
    </source>
</evidence>
<dbReference type="InterPro" id="IPR012338">
    <property type="entry name" value="Beta-lactam/transpept-like"/>
</dbReference>
<sequence length="828" mass="92049">MRIQVPRKALLVRFFLHPVGKSLLGISALALIVFVGAFSYYWVKYSRLIDQKLKEGPFTETAQLFATPEPIAVGDSLSADELVGALKRRGYTESRSNRLGWYHVRQDGVEIFPGVDAYINSEPGVVFLSGGTVTRIISNRDNTERQRYFLDPELITNLFDRKREKRRLVRYEDIPQILVHAVISIEDKRFFEHSGFDPLRIIRTAWVDVTQNRRYGASTISMQTARNLWLTQDKTASRKAAEILITLQIEQKLTKEQIFEFYSNQVDLGQHRSFAVHGFGEAAQVYFSKDIRELRLEEAALLAGLIQRPNYFNPYRHPERAMQRRNIVLKLMRENGFITDLQFIEASKAPVKVVEGGAESTDAPYFVDLVNDDLQENFSDIDFQTSSYRIYTTLDMKLQRDAVEAVNIGMAEVDSLLSKRKKKYPQAQVAMLVLDPHTAEIKALIGGRNYGASQLNRVLSKRQPGSAFKPFVYASVLSTTLEGQNASVTPVTQVVDEPTTFFYDGQEYEPGNYHGAFYGLVNMRQALSKSMNIPTVKFAEMAGYGNVANLARRAGMEGVRATPALALGSYEVTPLDIAGAYTIFSNGGVYTKQNLIKEVRSSSGGLIHEYRPVRRGVLDPRVAYMVVNLMEEVLRSGTGAGARARGFGLPAAGKTGTSHDAWFAGFTSKLLCIVWVGFDDNQELPLEGAQAALPIWTEFMKRGHRYREYRGVQQFEAPDGIATVDIDPLSGQLATGACPNPRPEVFIAGTQPVDLCHLHGGGGRTQVASWDTPEPAAAAQAPASSGSHSSSRPSRPKAEEPVADAKPAQPQPKPEKKGIGGWFRAIFK</sequence>
<evidence type="ECO:0000256" key="5">
    <source>
        <dbReference type="ARBA" id="ARBA00022670"/>
    </source>
</evidence>
<evidence type="ECO:0000256" key="2">
    <source>
        <dbReference type="ARBA" id="ARBA00007090"/>
    </source>
</evidence>
<dbReference type="Pfam" id="PF00905">
    <property type="entry name" value="Transpeptidase"/>
    <property type="match status" value="1"/>
</dbReference>
<evidence type="ECO:0000256" key="11">
    <source>
        <dbReference type="ARBA" id="ARBA00049902"/>
    </source>
</evidence>
<dbReference type="PANTHER" id="PTHR32282">
    <property type="entry name" value="BINDING PROTEIN TRANSPEPTIDASE, PUTATIVE-RELATED"/>
    <property type="match status" value="1"/>
</dbReference>
<keyword evidence="17" id="KW-1185">Reference proteome</keyword>
<keyword evidence="13" id="KW-0472">Membrane</keyword>
<keyword evidence="13" id="KW-1133">Transmembrane helix</keyword>
<evidence type="ECO:0000256" key="12">
    <source>
        <dbReference type="SAM" id="MobiDB-lite"/>
    </source>
</evidence>
<gene>
    <name evidence="16" type="ORF">IRI77_08240</name>
</gene>
<evidence type="ECO:0000259" key="15">
    <source>
        <dbReference type="Pfam" id="PF00912"/>
    </source>
</evidence>